<protein>
    <submittedName>
        <fullName evidence="2">Uncharacterized protein</fullName>
    </submittedName>
</protein>
<dbReference type="AlphaFoldDB" id="A0A699HKE6"/>
<accession>A0A699HKE6</accession>
<proteinExistence type="predicted"/>
<comment type="caution">
    <text evidence="2">The sequence shown here is derived from an EMBL/GenBank/DDBJ whole genome shotgun (WGS) entry which is preliminary data.</text>
</comment>
<sequence>MGKDTIRLEDVVSTISQEYLLDFTSEYGIPESLHPKLPGPEKPIMEFSEDIDLFNLISSSNPTKVKTETRHRTAHGVSLLTATVSRVIDMEDTTVAIKDQVQDGLSHRIPHVENPTTTEVVLEPSIEKEMAAMGPHVNKKSRKRGNDEAEANAPFKVLSKDHTAFHPAQNTLGGKSLALLGLDVGSTFVTPVTQDAPTAVKSVSDPDPLSYMKPQPHPELDIAPSARKTAIEVPTENVATTEMQGPFSTKSLESGKSTSFPSMDGSPGVGGYRFSNKAKIRTGAQITKESHSQDSQMGSEDPSEGGRD</sequence>
<reference evidence="2" key="1">
    <citation type="journal article" date="2019" name="Sci. Rep.">
        <title>Draft genome of Tanacetum cinerariifolium, the natural source of mosquito coil.</title>
        <authorList>
            <person name="Yamashiro T."/>
            <person name="Shiraishi A."/>
            <person name="Satake H."/>
            <person name="Nakayama K."/>
        </authorList>
    </citation>
    <scope>NUCLEOTIDE SEQUENCE</scope>
</reference>
<dbReference type="EMBL" id="BKCJ010171417">
    <property type="protein sequence ID" value="GEY35195.1"/>
    <property type="molecule type" value="Genomic_DNA"/>
</dbReference>
<feature type="region of interest" description="Disordered" evidence="1">
    <location>
        <begin position="241"/>
        <end position="308"/>
    </location>
</feature>
<evidence type="ECO:0000313" key="2">
    <source>
        <dbReference type="EMBL" id="GEY35195.1"/>
    </source>
</evidence>
<name>A0A699HKE6_TANCI</name>
<gene>
    <name evidence="2" type="ORF">Tci_407169</name>
</gene>
<evidence type="ECO:0000256" key="1">
    <source>
        <dbReference type="SAM" id="MobiDB-lite"/>
    </source>
</evidence>
<organism evidence="2">
    <name type="scientific">Tanacetum cinerariifolium</name>
    <name type="common">Dalmatian daisy</name>
    <name type="synonym">Chrysanthemum cinerariifolium</name>
    <dbReference type="NCBI Taxonomy" id="118510"/>
    <lineage>
        <taxon>Eukaryota</taxon>
        <taxon>Viridiplantae</taxon>
        <taxon>Streptophyta</taxon>
        <taxon>Embryophyta</taxon>
        <taxon>Tracheophyta</taxon>
        <taxon>Spermatophyta</taxon>
        <taxon>Magnoliopsida</taxon>
        <taxon>eudicotyledons</taxon>
        <taxon>Gunneridae</taxon>
        <taxon>Pentapetalae</taxon>
        <taxon>asterids</taxon>
        <taxon>campanulids</taxon>
        <taxon>Asterales</taxon>
        <taxon>Asteraceae</taxon>
        <taxon>Asteroideae</taxon>
        <taxon>Anthemideae</taxon>
        <taxon>Anthemidinae</taxon>
        <taxon>Tanacetum</taxon>
    </lineage>
</organism>
<feature type="compositionally biased region" description="Polar residues" evidence="1">
    <location>
        <begin position="241"/>
        <end position="261"/>
    </location>
</feature>